<evidence type="ECO:0000256" key="1">
    <source>
        <dbReference type="PROSITE-ProRule" id="PRU00339"/>
    </source>
</evidence>
<evidence type="ECO:0000313" key="4">
    <source>
        <dbReference type="Proteomes" id="UP001595615"/>
    </source>
</evidence>
<gene>
    <name evidence="3" type="ORF">ACFOMD_12020</name>
</gene>
<proteinExistence type="predicted"/>
<dbReference type="EMBL" id="JBHRXV010000010">
    <property type="protein sequence ID" value="MFC3713305.1"/>
    <property type="molecule type" value="Genomic_DNA"/>
</dbReference>
<dbReference type="PROSITE" id="PS50005">
    <property type="entry name" value="TPR"/>
    <property type="match status" value="1"/>
</dbReference>
<dbReference type="InterPro" id="IPR019734">
    <property type="entry name" value="TPR_rpt"/>
</dbReference>
<feature type="repeat" description="TPR" evidence="1">
    <location>
        <begin position="67"/>
        <end position="100"/>
    </location>
</feature>
<dbReference type="SUPFAM" id="SSF48452">
    <property type="entry name" value="TPR-like"/>
    <property type="match status" value="1"/>
</dbReference>
<reference evidence="4" key="1">
    <citation type="journal article" date="2019" name="Int. J. Syst. Evol. Microbiol.">
        <title>The Global Catalogue of Microorganisms (GCM) 10K type strain sequencing project: providing services to taxonomists for standard genome sequencing and annotation.</title>
        <authorList>
            <consortium name="The Broad Institute Genomics Platform"/>
            <consortium name="The Broad Institute Genome Sequencing Center for Infectious Disease"/>
            <person name="Wu L."/>
            <person name="Ma J."/>
        </authorList>
    </citation>
    <scope>NUCLEOTIDE SEQUENCE [LARGE SCALE GENOMIC DNA]</scope>
    <source>
        <strain evidence="4">KCTC 42644</strain>
    </source>
</reference>
<dbReference type="Proteomes" id="UP001595615">
    <property type="component" value="Unassembled WGS sequence"/>
</dbReference>
<name>A0ABV7XAY4_9SPHN</name>
<comment type="caution">
    <text evidence="3">The sequence shown here is derived from an EMBL/GenBank/DDBJ whole genome shotgun (WGS) entry which is preliminary data.</text>
</comment>
<organism evidence="3 4">
    <name type="scientific">Sphingoaurantiacus capsulatus</name>
    <dbReference type="NCBI Taxonomy" id="1771310"/>
    <lineage>
        <taxon>Bacteria</taxon>
        <taxon>Pseudomonadati</taxon>
        <taxon>Pseudomonadota</taxon>
        <taxon>Alphaproteobacteria</taxon>
        <taxon>Sphingomonadales</taxon>
        <taxon>Sphingosinicellaceae</taxon>
        <taxon>Sphingoaurantiacus</taxon>
    </lineage>
</organism>
<evidence type="ECO:0000313" key="3">
    <source>
        <dbReference type="EMBL" id="MFC3713305.1"/>
    </source>
</evidence>
<sequence>MRSKWLVAGVSAVMLAGTAMAAVPADDVIKPASISFMQAGFEALGKGQAQAAVGDFETALAIDPKNRNAYVGIARAMQAQGLHGSAVKYYREALQLDPNDLTALEGQGTALAQRGAKARAQANLDRIRQLCKTDCAEARKLATAIAAAPTGAQTAAATPAPTPAQKN</sequence>
<dbReference type="InterPro" id="IPR011990">
    <property type="entry name" value="TPR-like_helical_dom_sf"/>
</dbReference>
<accession>A0ABV7XAY4</accession>
<evidence type="ECO:0000256" key="2">
    <source>
        <dbReference type="SAM" id="SignalP"/>
    </source>
</evidence>
<dbReference type="RefSeq" id="WP_380861657.1">
    <property type="nucleotide sequence ID" value="NZ_JBHRXV010000010.1"/>
</dbReference>
<keyword evidence="4" id="KW-1185">Reference proteome</keyword>
<keyword evidence="2" id="KW-0732">Signal</keyword>
<feature type="signal peptide" evidence="2">
    <location>
        <begin position="1"/>
        <end position="21"/>
    </location>
</feature>
<protein>
    <submittedName>
        <fullName evidence="3">Tetratricopeptide repeat protein</fullName>
    </submittedName>
</protein>
<dbReference type="Gene3D" id="1.25.40.10">
    <property type="entry name" value="Tetratricopeptide repeat domain"/>
    <property type="match status" value="1"/>
</dbReference>
<keyword evidence="1" id="KW-0802">TPR repeat</keyword>
<feature type="chain" id="PRO_5047027972" evidence="2">
    <location>
        <begin position="22"/>
        <end position="167"/>
    </location>
</feature>
<dbReference type="Pfam" id="PF13432">
    <property type="entry name" value="TPR_16"/>
    <property type="match status" value="1"/>
</dbReference>
<dbReference type="SMART" id="SM00028">
    <property type="entry name" value="TPR"/>
    <property type="match status" value="2"/>
</dbReference>